<organism evidence="4 5">
    <name type="scientific">Halomonas salifodinae</name>
    <dbReference type="NCBI Taxonomy" id="438745"/>
    <lineage>
        <taxon>Bacteria</taxon>
        <taxon>Pseudomonadati</taxon>
        <taxon>Pseudomonadota</taxon>
        <taxon>Gammaproteobacteria</taxon>
        <taxon>Oceanospirillales</taxon>
        <taxon>Halomonadaceae</taxon>
        <taxon>Halomonas</taxon>
    </lineage>
</organism>
<dbReference type="Gene3D" id="3.30.70.270">
    <property type="match status" value="1"/>
</dbReference>
<proteinExistence type="predicted"/>
<dbReference type="PANTHER" id="PTHR33121:SF70">
    <property type="entry name" value="SIGNALING PROTEIN YKOW"/>
    <property type="match status" value="1"/>
</dbReference>
<dbReference type="Proteomes" id="UP001596411">
    <property type="component" value="Unassembled WGS sequence"/>
</dbReference>
<dbReference type="SUPFAM" id="SSF141868">
    <property type="entry name" value="EAL domain-like"/>
    <property type="match status" value="1"/>
</dbReference>
<dbReference type="InterPro" id="IPR043128">
    <property type="entry name" value="Rev_trsase/Diguanyl_cyclase"/>
</dbReference>
<keyword evidence="1" id="KW-1133">Transmembrane helix</keyword>
<dbReference type="PANTHER" id="PTHR33121">
    <property type="entry name" value="CYCLIC DI-GMP PHOSPHODIESTERASE PDEF"/>
    <property type="match status" value="1"/>
</dbReference>
<protein>
    <submittedName>
        <fullName evidence="4">EAL domain-containing protein</fullName>
    </submittedName>
</protein>
<feature type="transmembrane region" description="Helical" evidence="1">
    <location>
        <begin position="300"/>
        <end position="322"/>
    </location>
</feature>
<dbReference type="InterPro" id="IPR000160">
    <property type="entry name" value="GGDEF_dom"/>
</dbReference>
<dbReference type="InterPro" id="IPR035919">
    <property type="entry name" value="EAL_sf"/>
</dbReference>
<feature type="domain" description="GGDEF" evidence="3">
    <location>
        <begin position="359"/>
        <end position="491"/>
    </location>
</feature>
<dbReference type="SMART" id="SM00052">
    <property type="entry name" value="EAL"/>
    <property type="match status" value="1"/>
</dbReference>
<gene>
    <name evidence="4" type="ORF">ACFQH5_12595</name>
</gene>
<dbReference type="InterPro" id="IPR001633">
    <property type="entry name" value="EAL_dom"/>
</dbReference>
<keyword evidence="1" id="KW-0812">Transmembrane</keyword>
<dbReference type="Pfam" id="PF00563">
    <property type="entry name" value="EAL"/>
    <property type="match status" value="1"/>
</dbReference>
<dbReference type="Gene3D" id="3.20.20.450">
    <property type="entry name" value="EAL domain"/>
    <property type="match status" value="1"/>
</dbReference>
<dbReference type="PROSITE" id="PS50883">
    <property type="entry name" value="EAL"/>
    <property type="match status" value="1"/>
</dbReference>
<evidence type="ECO:0000313" key="5">
    <source>
        <dbReference type="Proteomes" id="UP001596411"/>
    </source>
</evidence>
<dbReference type="RefSeq" id="WP_346060608.1">
    <property type="nucleotide sequence ID" value="NZ_BAAADR010000001.1"/>
</dbReference>
<comment type="caution">
    <text evidence="4">The sequence shown here is derived from an EMBL/GenBank/DDBJ whole genome shotgun (WGS) entry which is preliminary data.</text>
</comment>
<evidence type="ECO:0000259" key="2">
    <source>
        <dbReference type="PROSITE" id="PS50883"/>
    </source>
</evidence>
<dbReference type="SUPFAM" id="SSF55073">
    <property type="entry name" value="Nucleotide cyclase"/>
    <property type="match status" value="1"/>
</dbReference>
<sequence length="755" mass="82746">MLLLLLGWGGQALAAHQTLVIAPGSPGHRQDATLVQALVDEIEARGSQVEVAYLRNQGGRGLPAEQALALARGMSALRVILLHDPAVAFYRRHADSLGAMAAVAYGAFDPEHRDWLVEQDIPLVDLRPVLQRSLAWVAHLEDAPLVLWGEGEAAALSPSIAGSTELAGRRLRWERLGRDALPWAERRLASGEVVRDMGFLVASPTPETRQRADVLRRQGWHLWCLDPAWLEAGCLGGVIVDEAAAASQLLDALAEEGGGVQPAAAVPRVHYTQRQRVAGQGVATFGMSEALAERQRRGGWLVGVALAAGVLALLLLLVAGWAEVRRRRRRRLLQLDERTRLPEWPALAARMNRYLHQEYPFQLCWVGFDRLAQLEESQDPALVNRLLPAVARRLRKLVGGQAYLARLEGGAFAIMAFFTDEAQARLFVERLQRGLNDSIELGGERHLLLPRLGVVESQGEGDSPRNLLRAAASAADRVLSDGERRPRWFRPGELEAASQQAALLDELGRGVRHPAEQFLIRVNPCYRLGNRRLAGGSFQLEWQHPRWGVIAPGTWRPLARMSQEILGLERYLLSAGLRQLGEGAPMPGLSWSFPISAQHLESPMFCDWLEARCEERGVPHGSIELCVDGLSLPPSDVALQNLHRLRELGVGLSIEGGEGGAELLALLRLPLTVLRLPGDLVRGLPGNQRAVLLLKGIRETAVMLGVRVIVTELDNADRLSCVRGLGYQWGSGPLLGLAEPLASLLQRQADPMTRE</sequence>
<evidence type="ECO:0000259" key="3">
    <source>
        <dbReference type="PROSITE" id="PS50887"/>
    </source>
</evidence>
<reference evidence="5" key="1">
    <citation type="journal article" date="2019" name="Int. J. Syst. Evol. Microbiol.">
        <title>The Global Catalogue of Microorganisms (GCM) 10K type strain sequencing project: providing services to taxonomists for standard genome sequencing and annotation.</title>
        <authorList>
            <consortium name="The Broad Institute Genomics Platform"/>
            <consortium name="The Broad Institute Genome Sequencing Center for Infectious Disease"/>
            <person name="Wu L."/>
            <person name="Ma J."/>
        </authorList>
    </citation>
    <scope>NUCLEOTIDE SEQUENCE [LARGE SCALE GENOMIC DNA]</scope>
    <source>
        <strain evidence="5">CGMCC 1.13666</strain>
    </source>
</reference>
<keyword evidence="1" id="KW-0472">Membrane</keyword>
<feature type="domain" description="EAL" evidence="2">
    <location>
        <begin position="500"/>
        <end position="752"/>
    </location>
</feature>
<evidence type="ECO:0000313" key="4">
    <source>
        <dbReference type="EMBL" id="MFC7090387.1"/>
    </source>
</evidence>
<dbReference type="Pfam" id="PF00990">
    <property type="entry name" value="GGDEF"/>
    <property type="match status" value="1"/>
</dbReference>
<name>A0ABW2F0H2_9GAMM</name>
<dbReference type="SMART" id="SM00267">
    <property type="entry name" value="GGDEF"/>
    <property type="match status" value="1"/>
</dbReference>
<evidence type="ECO:0000256" key="1">
    <source>
        <dbReference type="SAM" id="Phobius"/>
    </source>
</evidence>
<dbReference type="PROSITE" id="PS50887">
    <property type="entry name" value="GGDEF"/>
    <property type="match status" value="1"/>
</dbReference>
<dbReference type="EMBL" id="JBHSZP010000026">
    <property type="protein sequence ID" value="MFC7090387.1"/>
    <property type="molecule type" value="Genomic_DNA"/>
</dbReference>
<dbReference type="InterPro" id="IPR029787">
    <property type="entry name" value="Nucleotide_cyclase"/>
</dbReference>
<dbReference type="InterPro" id="IPR050706">
    <property type="entry name" value="Cyclic-di-GMP_PDE-like"/>
</dbReference>
<keyword evidence="5" id="KW-1185">Reference proteome</keyword>
<accession>A0ABW2F0H2</accession>